<keyword evidence="2" id="KW-0808">Transferase</keyword>
<dbReference type="Pfam" id="PF06094">
    <property type="entry name" value="GGACT"/>
    <property type="match status" value="1"/>
</dbReference>
<organism evidence="2 3">
    <name type="scientific">Acidimangrovimonas pyrenivorans</name>
    <dbReference type="NCBI Taxonomy" id="2030798"/>
    <lineage>
        <taxon>Bacteria</taxon>
        <taxon>Pseudomonadati</taxon>
        <taxon>Pseudomonadota</taxon>
        <taxon>Alphaproteobacteria</taxon>
        <taxon>Rhodobacterales</taxon>
        <taxon>Paracoccaceae</taxon>
        <taxon>Acidimangrovimonas</taxon>
    </lineage>
</organism>
<feature type="domain" description="Gamma-glutamylcyclotransferase AIG2-like" evidence="1">
    <location>
        <begin position="7"/>
        <end position="105"/>
    </location>
</feature>
<dbReference type="CDD" id="cd06661">
    <property type="entry name" value="GGCT_like"/>
    <property type="match status" value="1"/>
</dbReference>
<dbReference type="GO" id="GO:0016746">
    <property type="term" value="F:acyltransferase activity"/>
    <property type="evidence" value="ECO:0007669"/>
    <property type="project" value="UniProtKB-KW"/>
</dbReference>
<reference evidence="3" key="1">
    <citation type="journal article" date="2019" name="Int. J. Syst. Evol. Microbiol.">
        <title>The Global Catalogue of Microorganisms (GCM) 10K type strain sequencing project: providing services to taxonomists for standard genome sequencing and annotation.</title>
        <authorList>
            <consortium name="The Broad Institute Genomics Platform"/>
            <consortium name="The Broad Institute Genome Sequencing Center for Infectious Disease"/>
            <person name="Wu L."/>
            <person name="Ma J."/>
        </authorList>
    </citation>
    <scope>NUCLEOTIDE SEQUENCE [LARGE SCALE GENOMIC DNA]</scope>
    <source>
        <strain evidence="3">KCTC 62192</strain>
    </source>
</reference>
<dbReference type="EC" id="2.3.2.-" evidence="2"/>
<dbReference type="SUPFAM" id="SSF110857">
    <property type="entry name" value="Gamma-glutamyl cyclotransferase-like"/>
    <property type="match status" value="1"/>
</dbReference>
<name>A0ABV7ALV5_9RHOB</name>
<comment type="caution">
    <text evidence="2">The sequence shown here is derived from an EMBL/GenBank/DDBJ whole genome shotgun (WGS) entry which is preliminary data.</text>
</comment>
<sequence>MSTDFFFGYGSLVNRATHDYPEAHPARVSGWRRAWRHTSLRPVAYLTAEPDPDTQIDGLVAAVPGADWAALDKREAAYDRHTLEPRRVRHPVGRAIDVQIYAVPEASSAAPSIRHPILLSYLDVVSQGFLKEFGEDGLADFFATTTGWDAPILNDRAAPRYPRHLKLSAEELDLVDHHLSALGAKILVD</sequence>
<dbReference type="InterPro" id="IPR009288">
    <property type="entry name" value="AIG2-like_dom"/>
</dbReference>
<dbReference type="InterPro" id="IPR013024">
    <property type="entry name" value="GGCT-like"/>
</dbReference>
<dbReference type="RefSeq" id="WP_377835068.1">
    <property type="nucleotide sequence ID" value="NZ_JBHRSK010000018.1"/>
</dbReference>
<keyword evidence="3" id="KW-1185">Reference proteome</keyword>
<dbReference type="InterPro" id="IPR036568">
    <property type="entry name" value="GGCT-like_sf"/>
</dbReference>
<evidence type="ECO:0000313" key="2">
    <source>
        <dbReference type="EMBL" id="MFC2970262.1"/>
    </source>
</evidence>
<gene>
    <name evidence="2" type="ORF">ACFOES_19365</name>
</gene>
<evidence type="ECO:0000313" key="3">
    <source>
        <dbReference type="Proteomes" id="UP001595443"/>
    </source>
</evidence>
<proteinExistence type="predicted"/>
<keyword evidence="2" id="KW-0012">Acyltransferase</keyword>
<dbReference type="Proteomes" id="UP001595443">
    <property type="component" value="Unassembled WGS sequence"/>
</dbReference>
<dbReference type="Gene3D" id="3.10.490.10">
    <property type="entry name" value="Gamma-glutamyl cyclotransferase-like"/>
    <property type="match status" value="1"/>
</dbReference>
<protein>
    <submittedName>
        <fullName evidence="2">Gamma-glutamylcyclotransferase family protein</fullName>
        <ecNumber evidence="2">2.3.2.-</ecNumber>
    </submittedName>
</protein>
<evidence type="ECO:0000259" key="1">
    <source>
        <dbReference type="Pfam" id="PF06094"/>
    </source>
</evidence>
<accession>A0ABV7ALV5</accession>
<dbReference type="EMBL" id="JBHRSK010000018">
    <property type="protein sequence ID" value="MFC2970262.1"/>
    <property type="molecule type" value="Genomic_DNA"/>
</dbReference>